<keyword evidence="5" id="KW-1185">Reference proteome</keyword>
<feature type="active site" evidence="2">
    <location>
        <position position="160"/>
    </location>
</feature>
<dbReference type="PROSITE" id="PS01174">
    <property type="entry name" value="LIPASE_GDXG_SER"/>
    <property type="match status" value="1"/>
</dbReference>
<dbReference type="PANTHER" id="PTHR23024:SF467">
    <property type="entry name" value="CARBOXYLESTERASE 12-RELATED"/>
    <property type="match status" value="1"/>
</dbReference>
<dbReference type="PANTHER" id="PTHR23024">
    <property type="entry name" value="ARYLACETAMIDE DEACETYLASE"/>
    <property type="match status" value="1"/>
</dbReference>
<dbReference type="InterPro" id="IPR029058">
    <property type="entry name" value="AB_hydrolase_fold"/>
</dbReference>
<dbReference type="Gene3D" id="3.40.50.1820">
    <property type="entry name" value="alpha/beta hydrolase"/>
    <property type="match status" value="1"/>
</dbReference>
<dbReference type="STRING" id="106549.A0A540NJV9"/>
<dbReference type="InterPro" id="IPR050466">
    <property type="entry name" value="Carboxylest/Gibb_receptor"/>
</dbReference>
<dbReference type="InterPro" id="IPR033140">
    <property type="entry name" value="Lipase_GDXG_put_SER_AS"/>
</dbReference>
<organism evidence="4 5">
    <name type="scientific">Malus baccata</name>
    <name type="common">Siberian crab apple</name>
    <name type="synonym">Pyrus baccata</name>
    <dbReference type="NCBI Taxonomy" id="106549"/>
    <lineage>
        <taxon>Eukaryota</taxon>
        <taxon>Viridiplantae</taxon>
        <taxon>Streptophyta</taxon>
        <taxon>Embryophyta</taxon>
        <taxon>Tracheophyta</taxon>
        <taxon>Spermatophyta</taxon>
        <taxon>Magnoliopsida</taxon>
        <taxon>eudicotyledons</taxon>
        <taxon>Gunneridae</taxon>
        <taxon>Pentapetalae</taxon>
        <taxon>rosids</taxon>
        <taxon>fabids</taxon>
        <taxon>Rosales</taxon>
        <taxon>Rosaceae</taxon>
        <taxon>Amygdaloideae</taxon>
        <taxon>Maleae</taxon>
        <taxon>Malus</taxon>
    </lineage>
</organism>
<dbReference type="SUPFAM" id="SSF53474">
    <property type="entry name" value="alpha/beta-Hydrolases"/>
    <property type="match status" value="1"/>
</dbReference>
<sequence length="312" mass="34301">MTNEVAHDLSPFIKTYKDGRVERLLGTSTVPPSTPQIGVQSKDVVISQEPPISARLYLPKSATNSTDKLPLLVYFHGGGFCVESAFSPAYHNYLNSLVSEANVVAVSVEYRLAPEHPLPAAYDDSWDAVKWVASHFDGNGFEDWLNHYADCHRVFFAGDSAGANIAHNLASKLGSEGLDGVKLFGLVLIHPYFWGTEPVGGELTTPEATREFMAGMWRFVHPSTSGSDDLLINPCKDPKLAELGCEKVLIFAAEKDGLKDRAWHYGETLRKCGWSGAVEVIESKGEEHVFHLFKPTCENAVAMKKKISSFLN</sequence>
<dbReference type="AlphaFoldDB" id="A0A540NJV9"/>
<comment type="similarity">
    <text evidence="1">Belongs to the 'GDXG' lipolytic enzyme family.</text>
</comment>
<proteinExistence type="inferred from homology"/>
<protein>
    <recommendedName>
        <fullName evidence="3">Alpha/beta hydrolase fold-3 domain-containing protein</fullName>
    </recommendedName>
</protein>
<dbReference type="Pfam" id="PF07859">
    <property type="entry name" value="Abhydrolase_3"/>
    <property type="match status" value="1"/>
</dbReference>
<evidence type="ECO:0000256" key="2">
    <source>
        <dbReference type="PROSITE-ProRule" id="PRU10038"/>
    </source>
</evidence>
<name>A0A540NJV9_MALBA</name>
<evidence type="ECO:0000313" key="4">
    <source>
        <dbReference type="EMBL" id="TQE11295.1"/>
    </source>
</evidence>
<comment type="caution">
    <text evidence="4">The sequence shown here is derived from an EMBL/GenBank/DDBJ whole genome shotgun (WGS) entry which is preliminary data.</text>
</comment>
<dbReference type="EMBL" id="VIEB01000031">
    <property type="protein sequence ID" value="TQE11295.1"/>
    <property type="molecule type" value="Genomic_DNA"/>
</dbReference>
<evidence type="ECO:0000256" key="1">
    <source>
        <dbReference type="ARBA" id="ARBA00010515"/>
    </source>
</evidence>
<feature type="domain" description="Alpha/beta hydrolase fold-3" evidence="3">
    <location>
        <begin position="72"/>
        <end position="291"/>
    </location>
</feature>
<dbReference type="Proteomes" id="UP000315295">
    <property type="component" value="Unassembled WGS sequence"/>
</dbReference>
<evidence type="ECO:0000313" key="5">
    <source>
        <dbReference type="Proteomes" id="UP000315295"/>
    </source>
</evidence>
<dbReference type="InterPro" id="IPR013094">
    <property type="entry name" value="AB_hydrolase_3"/>
</dbReference>
<dbReference type="GO" id="GO:0016787">
    <property type="term" value="F:hydrolase activity"/>
    <property type="evidence" value="ECO:0007669"/>
    <property type="project" value="InterPro"/>
</dbReference>
<reference evidence="4 5" key="1">
    <citation type="journal article" date="2019" name="G3 (Bethesda)">
        <title>Sequencing of a Wild Apple (Malus baccata) Genome Unravels the Differences Between Cultivated and Wild Apple Species Regarding Disease Resistance and Cold Tolerance.</title>
        <authorList>
            <person name="Chen X."/>
        </authorList>
    </citation>
    <scope>NUCLEOTIDE SEQUENCE [LARGE SCALE GENOMIC DNA]</scope>
    <source>
        <strain evidence="5">cv. Shandingzi</strain>
        <tissue evidence="4">Leaves</tissue>
    </source>
</reference>
<evidence type="ECO:0000259" key="3">
    <source>
        <dbReference type="Pfam" id="PF07859"/>
    </source>
</evidence>
<gene>
    <name evidence="4" type="ORF">C1H46_003029</name>
</gene>
<accession>A0A540NJV9</accession>